<dbReference type="SUPFAM" id="SSF55166">
    <property type="entry name" value="Hedgehog/DD-peptidase"/>
    <property type="match status" value="1"/>
</dbReference>
<dbReference type="CDD" id="cd14852">
    <property type="entry name" value="LD-carboxypeptidase"/>
    <property type="match status" value="1"/>
</dbReference>
<feature type="region of interest" description="Disordered" evidence="1">
    <location>
        <begin position="18"/>
        <end position="156"/>
    </location>
</feature>
<feature type="compositionally biased region" description="Basic and acidic residues" evidence="1">
    <location>
        <begin position="85"/>
        <end position="155"/>
    </location>
</feature>
<dbReference type="InterPro" id="IPR058193">
    <property type="entry name" value="VanY/YodJ_core_dom"/>
</dbReference>
<evidence type="ECO:0000313" key="4">
    <source>
        <dbReference type="Proteomes" id="UP001243286"/>
    </source>
</evidence>
<dbReference type="RefSeq" id="WP_282354994.1">
    <property type="nucleotide sequence ID" value="NZ_JASBQV010000004.1"/>
</dbReference>
<dbReference type="Proteomes" id="UP001243286">
    <property type="component" value="Unassembled WGS sequence"/>
</dbReference>
<dbReference type="Pfam" id="PF02557">
    <property type="entry name" value="VanY"/>
    <property type="match status" value="1"/>
</dbReference>
<dbReference type="Gene3D" id="3.30.1380.10">
    <property type="match status" value="1"/>
</dbReference>
<dbReference type="InterPro" id="IPR003709">
    <property type="entry name" value="VanY-like_core_dom"/>
</dbReference>
<gene>
    <name evidence="3" type="ORF">QK289_04805</name>
</gene>
<evidence type="ECO:0000313" key="3">
    <source>
        <dbReference type="EMBL" id="MDI3234320.1"/>
    </source>
</evidence>
<proteinExistence type="predicted"/>
<keyword evidence="4" id="KW-1185">Reference proteome</keyword>
<dbReference type="PANTHER" id="PTHR34385:SF1">
    <property type="entry name" value="PEPTIDOGLYCAN L-ALANYL-D-GLUTAMATE ENDOPEPTIDASE CWLK"/>
    <property type="match status" value="1"/>
</dbReference>
<name>A0ABT6R042_9BACL</name>
<protein>
    <submittedName>
        <fullName evidence="3">M15 family metallopeptidase</fullName>
    </submittedName>
</protein>
<sequence length="348" mass="37696">MKKIVAVSTLALLLAGCNPGDQEAEKDTKTEEQANQNADEKVAQDNEKSDAEVAKEKEAAEAKKEAEAKAAAEKKAEEQAAADQKAAEDKAAADKKAAEEKAAEDKKDESATEEKTDDTKEEKKDDGKTDSVQDPEPVKPSKPESETPDVDKSDTKANLSLGELVVVNKKYSLPIDYKPSDLVVPDVSFSYSGVLEQSYMRAPAAKQMEKMFAAAKADGVTLNAVSGFRSGARQTVLYNNYVARDGKEAADQYSARPGHSEHQTGLVFDISAPSVGNGLTAALGDTKEGKWIADNAAKYGFIVRYDRGFQSRTGYTYEPWHIRYVGVGPATQIKNNGQTLEEYMKVGH</sequence>
<organism evidence="3 4">
    <name type="scientific">Exiguobacterium antarcticum</name>
    <dbReference type="NCBI Taxonomy" id="132920"/>
    <lineage>
        <taxon>Bacteria</taxon>
        <taxon>Bacillati</taxon>
        <taxon>Bacillota</taxon>
        <taxon>Bacilli</taxon>
        <taxon>Bacillales</taxon>
        <taxon>Bacillales Family XII. Incertae Sedis</taxon>
        <taxon>Exiguobacterium</taxon>
    </lineage>
</organism>
<reference evidence="3 4" key="1">
    <citation type="submission" date="2023-04" db="EMBL/GenBank/DDBJ databases">
        <title>Antarctic isolates genomes.</title>
        <authorList>
            <person name="Dimov S.G."/>
        </authorList>
    </citation>
    <scope>NUCLEOTIDE SEQUENCE [LARGE SCALE GENOMIC DNA]</scope>
    <source>
        <strain evidence="3 4">AL19</strain>
    </source>
</reference>
<evidence type="ECO:0000259" key="2">
    <source>
        <dbReference type="Pfam" id="PF02557"/>
    </source>
</evidence>
<dbReference type="PANTHER" id="PTHR34385">
    <property type="entry name" value="D-ALANYL-D-ALANINE CARBOXYPEPTIDASE"/>
    <property type="match status" value="1"/>
</dbReference>
<dbReference type="PROSITE" id="PS51257">
    <property type="entry name" value="PROKAR_LIPOPROTEIN"/>
    <property type="match status" value="1"/>
</dbReference>
<feature type="domain" description="D-alanyl-D-alanine carboxypeptidase-like core" evidence="2">
    <location>
        <begin position="198"/>
        <end position="326"/>
    </location>
</feature>
<dbReference type="InterPro" id="IPR052179">
    <property type="entry name" value="DD-CPase-like"/>
</dbReference>
<evidence type="ECO:0000256" key="1">
    <source>
        <dbReference type="SAM" id="MobiDB-lite"/>
    </source>
</evidence>
<dbReference type="InterPro" id="IPR009045">
    <property type="entry name" value="Zn_M74/Hedgehog-like"/>
</dbReference>
<dbReference type="EMBL" id="JASBQV010000004">
    <property type="protein sequence ID" value="MDI3234320.1"/>
    <property type="molecule type" value="Genomic_DNA"/>
</dbReference>
<comment type="caution">
    <text evidence="3">The sequence shown here is derived from an EMBL/GenBank/DDBJ whole genome shotgun (WGS) entry which is preliminary data.</text>
</comment>
<accession>A0ABT6R042</accession>
<feature type="compositionally biased region" description="Basic and acidic residues" evidence="1">
    <location>
        <begin position="23"/>
        <end position="78"/>
    </location>
</feature>